<gene>
    <name evidence="1" type="ORF">TRIUR3_06752</name>
</gene>
<proteinExistence type="predicted"/>
<dbReference type="EMBL" id="KD261001">
    <property type="protein sequence ID" value="EMS47406.1"/>
    <property type="molecule type" value="Genomic_DNA"/>
</dbReference>
<accession>M7YKK0</accession>
<dbReference type="OMA" id="IGCQLAT"/>
<organism evidence="1">
    <name type="scientific">Triticum urartu</name>
    <name type="common">Red wild einkorn</name>
    <name type="synonym">Crithodium urartu</name>
    <dbReference type="NCBI Taxonomy" id="4572"/>
    <lineage>
        <taxon>Eukaryota</taxon>
        <taxon>Viridiplantae</taxon>
        <taxon>Streptophyta</taxon>
        <taxon>Embryophyta</taxon>
        <taxon>Tracheophyta</taxon>
        <taxon>Spermatophyta</taxon>
        <taxon>Magnoliopsida</taxon>
        <taxon>Liliopsida</taxon>
        <taxon>Poales</taxon>
        <taxon>Poaceae</taxon>
        <taxon>BOP clade</taxon>
        <taxon>Pooideae</taxon>
        <taxon>Triticodae</taxon>
        <taxon>Triticeae</taxon>
        <taxon>Triticinae</taxon>
        <taxon>Triticum</taxon>
    </lineage>
</organism>
<protein>
    <submittedName>
        <fullName evidence="1">Uncharacterized protein</fullName>
    </submittedName>
</protein>
<name>M7YKK0_TRIUA</name>
<dbReference type="AlphaFoldDB" id="M7YKK0"/>
<sequence>MTTDPWDGKNDGLDELLIQAIQSKAQSPTIGCQLATALWKTASELSPSGLVRVKRRTRWRSCRLLDFSPETCIIHQSPTRDAGVHADLTAKASRNGEIVQSRQEYEEARRSQARHIPKKIMGNSSLVRC</sequence>
<evidence type="ECO:0000313" key="1">
    <source>
        <dbReference type="EMBL" id="EMS47406.1"/>
    </source>
</evidence>
<reference evidence="1" key="1">
    <citation type="journal article" date="2013" name="Nature">
        <title>Draft genome of the wheat A-genome progenitor Triticum urartu.</title>
        <authorList>
            <person name="Ling H.Q."/>
            <person name="Zhao S."/>
            <person name="Liu D."/>
            <person name="Wang J."/>
            <person name="Sun H."/>
            <person name="Zhang C."/>
            <person name="Fan H."/>
            <person name="Li D."/>
            <person name="Dong L."/>
            <person name="Tao Y."/>
            <person name="Gao C."/>
            <person name="Wu H."/>
            <person name="Li Y."/>
            <person name="Cui Y."/>
            <person name="Guo X."/>
            <person name="Zheng S."/>
            <person name="Wang B."/>
            <person name="Yu K."/>
            <person name="Liang Q."/>
            <person name="Yang W."/>
            <person name="Lou X."/>
            <person name="Chen J."/>
            <person name="Feng M."/>
            <person name="Jian J."/>
            <person name="Zhang X."/>
            <person name="Luo G."/>
            <person name="Jiang Y."/>
            <person name="Liu J."/>
            <person name="Wang Z."/>
            <person name="Sha Y."/>
            <person name="Zhang B."/>
            <person name="Wu H."/>
            <person name="Tang D."/>
            <person name="Shen Q."/>
            <person name="Xue P."/>
            <person name="Zou S."/>
            <person name="Wang X."/>
            <person name="Liu X."/>
            <person name="Wang F."/>
            <person name="Yang Y."/>
            <person name="An X."/>
            <person name="Dong Z."/>
            <person name="Zhang K."/>
            <person name="Zhang X."/>
            <person name="Luo M.C."/>
            <person name="Dvorak J."/>
            <person name="Tong Y."/>
            <person name="Wang J."/>
            <person name="Yang H."/>
            <person name="Li Z."/>
            <person name="Wang D."/>
            <person name="Zhang A."/>
            <person name="Wang J."/>
        </authorList>
    </citation>
    <scope>NUCLEOTIDE SEQUENCE</scope>
</reference>